<dbReference type="InterPro" id="IPR008207">
    <property type="entry name" value="Sig_transdc_His_kin_Hpt_dom"/>
</dbReference>
<feature type="modified residue" description="Phosphohistidine" evidence="2">
    <location>
        <position position="40"/>
    </location>
</feature>
<evidence type="ECO:0000256" key="2">
    <source>
        <dbReference type="PROSITE-ProRule" id="PRU00110"/>
    </source>
</evidence>
<dbReference type="Proteomes" id="UP000053724">
    <property type="component" value="Unassembled WGS sequence"/>
</dbReference>
<protein>
    <recommendedName>
        <fullName evidence="3">HPt domain-containing protein</fullName>
    </recommendedName>
</protein>
<organism evidence="4 5">
    <name type="scientific">Vibrio metoecus</name>
    <dbReference type="NCBI Taxonomy" id="1481663"/>
    <lineage>
        <taxon>Bacteria</taxon>
        <taxon>Pseudomonadati</taxon>
        <taxon>Pseudomonadota</taxon>
        <taxon>Gammaproteobacteria</taxon>
        <taxon>Vibrionales</taxon>
        <taxon>Vibrionaceae</taxon>
        <taxon>Vibrio</taxon>
    </lineage>
</organism>
<dbReference type="InterPro" id="IPR036641">
    <property type="entry name" value="HPT_dom_sf"/>
</dbReference>
<keyword evidence="2" id="KW-0597">Phosphoprotein</keyword>
<dbReference type="GO" id="GO:0000160">
    <property type="term" value="P:phosphorelay signal transduction system"/>
    <property type="evidence" value="ECO:0007669"/>
    <property type="project" value="UniProtKB-KW"/>
</dbReference>
<dbReference type="Pfam" id="PF01627">
    <property type="entry name" value="Hpt"/>
    <property type="match status" value="1"/>
</dbReference>
<dbReference type="SMART" id="SM00073">
    <property type="entry name" value="HPT"/>
    <property type="match status" value="1"/>
</dbReference>
<dbReference type="PROSITE" id="PS50894">
    <property type="entry name" value="HPT"/>
    <property type="match status" value="1"/>
</dbReference>
<gene>
    <name evidence="4" type="ORF">AAY55_00080</name>
</gene>
<feature type="domain" description="HPt" evidence="3">
    <location>
        <begin position="1"/>
        <end position="98"/>
    </location>
</feature>
<evidence type="ECO:0000313" key="5">
    <source>
        <dbReference type="Proteomes" id="UP000053724"/>
    </source>
</evidence>
<evidence type="ECO:0000259" key="3">
    <source>
        <dbReference type="PROSITE" id="PS50894"/>
    </source>
</evidence>
<dbReference type="EMBL" id="LCUF01000001">
    <property type="protein sequence ID" value="KQA24570.1"/>
    <property type="molecule type" value="Genomic_DNA"/>
</dbReference>
<keyword evidence="1" id="KW-0902">Two-component regulatory system</keyword>
<accession>A0A0N8UI45</accession>
<dbReference type="PANTHER" id="PTHR43395">
    <property type="entry name" value="SENSOR HISTIDINE KINASE CHEA"/>
    <property type="match status" value="1"/>
</dbReference>
<evidence type="ECO:0000313" key="4">
    <source>
        <dbReference type="EMBL" id="KQA24570.1"/>
    </source>
</evidence>
<dbReference type="PATRIC" id="fig|1481663.8.peg.23"/>
<name>A0A0N8UI45_VIBMT</name>
<dbReference type="PANTHER" id="PTHR43395:SF1">
    <property type="entry name" value="CHEMOTAXIS PROTEIN CHEA"/>
    <property type="match status" value="1"/>
</dbReference>
<sequence>MQNFIIESRDLIESAARGLLALEANPDDKAIINELFREVHTVKGASGILDNIAPFTQLAHRMEDLMQKVRDGHVSLNSTMLDLLLGCCDQFLLWIEELEQHQELSAEAASISKQMIARLAPLTQASQATTAHPIEAEPEDLETLSISALTELLGRDCFADVEALLEHPDALLLLYTPDKQ</sequence>
<dbReference type="Gene3D" id="1.20.120.160">
    <property type="entry name" value="HPT domain"/>
    <property type="match status" value="1"/>
</dbReference>
<dbReference type="AlphaFoldDB" id="A0A0N8UI45"/>
<proteinExistence type="predicted"/>
<dbReference type="InterPro" id="IPR051315">
    <property type="entry name" value="Bact_Chemotaxis_CheA"/>
</dbReference>
<evidence type="ECO:0000256" key="1">
    <source>
        <dbReference type="ARBA" id="ARBA00023012"/>
    </source>
</evidence>
<reference evidence="4 5" key="1">
    <citation type="journal article" date="2015" name="Genome Biol. Evol.">
        <title>The Dynamics of Genetic Interactions between Vibrio metoecus and Vibrio cholerae, Two Close Relatives Co-Occurring in the Environment.</title>
        <authorList>
            <person name="Orata F.D."/>
            <person name="Kirchberger P.C."/>
            <person name="Meheust R."/>
            <person name="Barlow E.J."/>
            <person name="Tarr C.L."/>
            <person name="Boucher Y."/>
        </authorList>
    </citation>
    <scope>NUCLEOTIDE SEQUENCE [LARGE SCALE GENOMIC DNA]</scope>
    <source>
        <strain evidence="4 5">08-2459</strain>
    </source>
</reference>
<comment type="caution">
    <text evidence="4">The sequence shown here is derived from an EMBL/GenBank/DDBJ whole genome shotgun (WGS) entry which is preliminary data.</text>
</comment>
<dbReference type="SUPFAM" id="SSF47226">
    <property type="entry name" value="Histidine-containing phosphotransfer domain, HPT domain"/>
    <property type="match status" value="1"/>
</dbReference>
<dbReference type="GO" id="GO:0004672">
    <property type="term" value="F:protein kinase activity"/>
    <property type="evidence" value="ECO:0007669"/>
    <property type="project" value="UniProtKB-ARBA"/>
</dbReference>
<dbReference type="CDD" id="cd00088">
    <property type="entry name" value="HPT"/>
    <property type="match status" value="1"/>
</dbReference>